<reference evidence="4 5" key="1">
    <citation type="submission" date="2018-07" db="EMBL/GenBank/DDBJ databases">
        <title>Freshwater and sediment microbial communities from various areas in North America, analyzing microbe dynamics in response to fracking.</title>
        <authorList>
            <person name="Lamendella R."/>
        </authorList>
    </citation>
    <scope>NUCLEOTIDE SEQUENCE [LARGE SCALE GENOMIC DNA]</scope>
    <source>
        <strain evidence="4 5">160A</strain>
    </source>
</reference>
<dbReference type="PROSITE" id="PS51782">
    <property type="entry name" value="LYSM"/>
    <property type="match status" value="1"/>
</dbReference>
<dbReference type="InterPro" id="IPR023346">
    <property type="entry name" value="Lysozyme-like_dom_sf"/>
</dbReference>
<dbReference type="PANTHER" id="PTHR37423">
    <property type="entry name" value="SOLUBLE LYTIC MUREIN TRANSGLYCOSYLASE-RELATED"/>
    <property type="match status" value="1"/>
</dbReference>
<dbReference type="InterPro" id="IPR036779">
    <property type="entry name" value="LysM_dom_sf"/>
</dbReference>
<evidence type="ECO:0000256" key="1">
    <source>
        <dbReference type="ARBA" id="ARBA00007734"/>
    </source>
</evidence>
<keyword evidence="2" id="KW-1133">Transmembrane helix</keyword>
<dbReference type="PANTHER" id="PTHR37423:SF2">
    <property type="entry name" value="MEMBRANE-BOUND LYTIC MUREIN TRANSGLYCOSYLASE C"/>
    <property type="match status" value="1"/>
</dbReference>
<keyword evidence="2" id="KW-0472">Membrane</keyword>
<evidence type="ECO:0000259" key="3">
    <source>
        <dbReference type="PROSITE" id="PS51782"/>
    </source>
</evidence>
<dbReference type="EMBL" id="QPIZ01000006">
    <property type="protein sequence ID" value="RCW37408.1"/>
    <property type="molecule type" value="Genomic_DNA"/>
</dbReference>
<dbReference type="Proteomes" id="UP000252733">
    <property type="component" value="Unassembled WGS sequence"/>
</dbReference>
<dbReference type="Gene3D" id="3.10.350.10">
    <property type="entry name" value="LysM domain"/>
    <property type="match status" value="1"/>
</dbReference>
<dbReference type="Gene3D" id="1.10.530.10">
    <property type="match status" value="1"/>
</dbReference>
<proteinExistence type="inferred from homology"/>
<dbReference type="SUPFAM" id="SSF54106">
    <property type="entry name" value="LysM domain"/>
    <property type="match status" value="1"/>
</dbReference>
<dbReference type="InterPro" id="IPR008258">
    <property type="entry name" value="Transglycosylase_SLT_dom_1"/>
</dbReference>
<feature type="transmembrane region" description="Helical" evidence="2">
    <location>
        <begin position="12"/>
        <end position="32"/>
    </location>
</feature>
<dbReference type="SMART" id="SM00257">
    <property type="entry name" value="LysM"/>
    <property type="match status" value="1"/>
</dbReference>
<dbReference type="Pfam" id="PF01464">
    <property type="entry name" value="SLT"/>
    <property type="match status" value="1"/>
</dbReference>
<dbReference type="Pfam" id="PF01476">
    <property type="entry name" value="LysM"/>
    <property type="match status" value="1"/>
</dbReference>
<comment type="similarity">
    <text evidence="1">Belongs to the transglycosylase Slt family.</text>
</comment>
<comment type="caution">
    <text evidence="4">The sequence shown here is derived from an EMBL/GenBank/DDBJ whole genome shotgun (WGS) entry which is preliminary data.</text>
</comment>
<dbReference type="SUPFAM" id="SSF53955">
    <property type="entry name" value="Lysozyme-like"/>
    <property type="match status" value="1"/>
</dbReference>
<dbReference type="InterPro" id="IPR018392">
    <property type="entry name" value="LysM"/>
</dbReference>
<evidence type="ECO:0000313" key="5">
    <source>
        <dbReference type="Proteomes" id="UP000252733"/>
    </source>
</evidence>
<keyword evidence="5" id="KW-1185">Reference proteome</keyword>
<evidence type="ECO:0000256" key="2">
    <source>
        <dbReference type="SAM" id="Phobius"/>
    </source>
</evidence>
<sequence length="420" mass="47766">MCFEGNLLRNVLLIFCMIRKVLVTVVVLFVFIGTGHTQTNKAEVDVPAYLVRSRIEKLNLQTPVSLTYNEHVQAYIDVYTLKRPDHLAGILARSEMYFPLFEEYLDKYDLPLELKYLAVIESALDPRAKSSSGAYGLWQFLYQASRMFDLEVNSYVDERADPVKATDAACRYLKYLHANFNDWLLAIAAYNGGIGAVKEAIAKAGGEKDYWKLRPYLSDQVRGYVPAFVAVNYVMNHYEGYGIEKKTAEFRYEDLLTTSVDGGISFEQIAAHTQIPIEVLRLLNPVYKMDYIPMQPQPVRIVLPEEKFEVFHEKLPLFEVETEPVATRNPAPGDTLGRIKGSHIVAPGQFFHEIAMMYQCRIEDLLAWNGLENKFLHAGQQLIVWKPAEESCNRVSVSKVEESVDINYYNAGAEEIKSGS</sequence>
<name>A0A368V8I1_9BACT</name>
<evidence type="ECO:0000313" key="4">
    <source>
        <dbReference type="EMBL" id="RCW37408.1"/>
    </source>
</evidence>
<organism evidence="4 5">
    <name type="scientific">Marinilabilia salmonicolor</name>
    <dbReference type="NCBI Taxonomy" id="989"/>
    <lineage>
        <taxon>Bacteria</taxon>
        <taxon>Pseudomonadati</taxon>
        <taxon>Bacteroidota</taxon>
        <taxon>Bacteroidia</taxon>
        <taxon>Marinilabiliales</taxon>
        <taxon>Marinilabiliaceae</taxon>
        <taxon>Marinilabilia</taxon>
    </lineage>
</organism>
<dbReference type="AlphaFoldDB" id="A0A368V8I1"/>
<feature type="domain" description="LysM" evidence="3">
    <location>
        <begin position="341"/>
        <end position="384"/>
    </location>
</feature>
<dbReference type="CDD" id="cd16894">
    <property type="entry name" value="MltD-like"/>
    <property type="match status" value="1"/>
</dbReference>
<accession>A0A368V8I1</accession>
<keyword evidence="2" id="KW-0812">Transmembrane</keyword>
<protein>
    <submittedName>
        <fullName evidence="4">Membrane-bound lytic murein transglycosylase D</fullName>
    </submittedName>
</protein>
<gene>
    <name evidence="4" type="ORF">DFO77_106101</name>
</gene>
<dbReference type="CDD" id="cd00118">
    <property type="entry name" value="LysM"/>
    <property type="match status" value="1"/>
</dbReference>